<dbReference type="NCBIfam" id="TIGR00714">
    <property type="entry name" value="hscB"/>
    <property type="match status" value="1"/>
</dbReference>
<dbReference type="GO" id="GO:0051259">
    <property type="term" value="P:protein complex oligomerization"/>
    <property type="evidence" value="ECO:0007669"/>
    <property type="project" value="InterPro"/>
</dbReference>
<gene>
    <name evidence="4" type="primary">hscB</name>
    <name evidence="6" type="ORF">CDSE_0493</name>
</gene>
<evidence type="ECO:0000256" key="4">
    <source>
        <dbReference type="HAMAP-Rule" id="MF_00682"/>
    </source>
</evidence>
<dbReference type="EMBL" id="CP003803">
    <property type="protein sequence ID" value="AGF46808.1"/>
    <property type="molecule type" value="Genomic_DNA"/>
</dbReference>
<evidence type="ECO:0000256" key="2">
    <source>
        <dbReference type="ARBA" id="ARBA00023186"/>
    </source>
</evidence>
<dbReference type="PANTHER" id="PTHR14021">
    <property type="entry name" value="IRON-SULFUR CLUSTER CO-CHAPERONE PROTEIN HSCB"/>
    <property type="match status" value="1"/>
</dbReference>
<protein>
    <recommendedName>
        <fullName evidence="4">Co-chaperone protein HscB homolog</fullName>
    </recommendedName>
</protein>
<dbReference type="Gene3D" id="1.20.1280.20">
    <property type="entry name" value="HscB, C-terminal domain"/>
    <property type="match status" value="1"/>
</dbReference>
<dbReference type="Gene3D" id="1.10.287.110">
    <property type="entry name" value="DnaJ domain"/>
    <property type="match status" value="1"/>
</dbReference>
<keyword evidence="2 4" id="KW-0143">Chaperone</keyword>
<dbReference type="InterPro" id="IPR036386">
    <property type="entry name" value="HscB_C_sf"/>
</dbReference>
<dbReference type="InterPro" id="IPR036869">
    <property type="entry name" value="J_dom_sf"/>
</dbReference>
<dbReference type="RefSeq" id="WP_015396219.1">
    <property type="nucleotide sequence ID" value="NC_020294.1"/>
</dbReference>
<dbReference type="Proteomes" id="UP000011547">
    <property type="component" value="Chromosome"/>
</dbReference>
<comment type="subunit">
    <text evidence="4">Interacts with HscA and stimulates its ATPase activity.</text>
</comment>
<dbReference type="PANTHER" id="PTHR14021:SF15">
    <property type="entry name" value="IRON-SULFUR CLUSTER CO-CHAPERONE PROTEIN HSCB"/>
    <property type="match status" value="1"/>
</dbReference>
<evidence type="ECO:0000313" key="6">
    <source>
        <dbReference type="EMBL" id="AGF46808.1"/>
    </source>
</evidence>
<name>M1L232_9PROT</name>
<dbReference type="InterPro" id="IPR009073">
    <property type="entry name" value="HscB_oligo_C"/>
</dbReference>
<dbReference type="SMART" id="SM00271">
    <property type="entry name" value="DnaJ"/>
    <property type="match status" value="1"/>
</dbReference>
<keyword evidence="7" id="KW-1185">Reference proteome</keyword>
<evidence type="ECO:0000313" key="7">
    <source>
        <dbReference type="Proteomes" id="UP000011547"/>
    </source>
</evidence>
<dbReference type="HAMAP" id="MF_00682">
    <property type="entry name" value="HscB"/>
    <property type="match status" value="1"/>
</dbReference>
<dbReference type="HOGENOM" id="CLU_068529_2_1_4"/>
<comment type="similarity">
    <text evidence="1 4">Belongs to the HscB family.</text>
</comment>
<sequence length="172" mass="20468">MINYSNYFKLFGLDFAFEIEEEKLDKAWRKISNFVHPDRHRISSSMDQMAAIKLSSFVNNAYSILSNPIKRAQYICEYNGINFNNNIDISKDFLSKQLEWRESLELIFNQKDLSILNEFISSLSKEMRERFEILCELLDNNIDYKKASLIIKELMFIDKIMQEAISYKKINF</sequence>
<dbReference type="PATRIC" id="fig|1208919.3.peg.246"/>
<dbReference type="GO" id="GO:1990230">
    <property type="term" value="C:iron-sulfur cluster transfer complex"/>
    <property type="evidence" value="ECO:0007669"/>
    <property type="project" value="TreeGrafter"/>
</dbReference>
<evidence type="ECO:0000259" key="5">
    <source>
        <dbReference type="PROSITE" id="PS50076"/>
    </source>
</evidence>
<comment type="function">
    <text evidence="3 4">Co-chaperone involved in the maturation of iron-sulfur cluster-containing proteins. Seems to help targeting proteins to be folded toward HscA.</text>
</comment>
<feature type="domain" description="J" evidence="5">
    <location>
        <begin position="6"/>
        <end position="78"/>
    </location>
</feature>
<dbReference type="GO" id="GO:0044571">
    <property type="term" value="P:[2Fe-2S] cluster assembly"/>
    <property type="evidence" value="ECO:0007669"/>
    <property type="project" value="InterPro"/>
</dbReference>
<dbReference type="SUPFAM" id="SSF47144">
    <property type="entry name" value="HSC20 (HSCB), C-terminal oligomerisation domain"/>
    <property type="match status" value="1"/>
</dbReference>
<dbReference type="AlphaFoldDB" id="M1L232"/>
<dbReference type="STRING" id="1208919.CDSE_0493"/>
<dbReference type="OrthoDB" id="287587at2"/>
<evidence type="ECO:0000256" key="1">
    <source>
        <dbReference type="ARBA" id="ARBA00010476"/>
    </source>
</evidence>
<organism evidence="6 7">
    <name type="scientific">Candidatus Kinetoplastidibacterium desouzai TCC079E</name>
    <dbReference type="NCBI Taxonomy" id="1208919"/>
    <lineage>
        <taxon>Bacteria</taxon>
        <taxon>Pseudomonadati</taxon>
        <taxon>Pseudomonadota</taxon>
        <taxon>Betaproteobacteria</taxon>
        <taxon>Candidatus Kinetoplastidibacterium</taxon>
    </lineage>
</organism>
<dbReference type="SUPFAM" id="SSF46565">
    <property type="entry name" value="Chaperone J-domain"/>
    <property type="match status" value="1"/>
</dbReference>
<dbReference type="KEGG" id="kde:CDSE_0493"/>
<dbReference type="Pfam" id="PF00226">
    <property type="entry name" value="DnaJ"/>
    <property type="match status" value="1"/>
</dbReference>
<dbReference type="Pfam" id="PF07743">
    <property type="entry name" value="HSCB_C"/>
    <property type="match status" value="1"/>
</dbReference>
<dbReference type="GO" id="GO:0051087">
    <property type="term" value="F:protein-folding chaperone binding"/>
    <property type="evidence" value="ECO:0007669"/>
    <property type="project" value="InterPro"/>
</dbReference>
<dbReference type="GO" id="GO:0001671">
    <property type="term" value="F:ATPase activator activity"/>
    <property type="evidence" value="ECO:0007669"/>
    <property type="project" value="InterPro"/>
</dbReference>
<dbReference type="InterPro" id="IPR001623">
    <property type="entry name" value="DnaJ_domain"/>
</dbReference>
<dbReference type="eggNOG" id="COG1076">
    <property type="taxonomic scope" value="Bacteria"/>
</dbReference>
<accession>M1L232</accession>
<reference evidence="6 7" key="1">
    <citation type="journal article" date="2013" name="Genome Biol. Evol.">
        <title>Genome evolution and phylogenomic analysis of candidatus kinetoplastibacterium, the betaproteobacterial endosymbionts of strigomonas and angomonas.</title>
        <authorList>
            <person name="Alves J.M."/>
            <person name="Serrano M.G."/>
            <person name="Maia da Silva F."/>
            <person name="Voegtly L.J."/>
            <person name="Matveyev A.V."/>
            <person name="Teixeira M.M."/>
            <person name="Camargo E.P."/>
            <person name="Buck G.A."/>
        </authorList>
    </citation>
    <scope>NUCLEOTIDE SEQUENCE [LARGE SCALE GENOMIC DNA]</scope>
    <source>
        <strain evidence="6 7">TCC079E</strain>
    </source>
</reference>
<proteinExistence type="inferred from homology"/>
<dbReference type="PROSITE" id="PS50076">
    <property type="entry name" value="DNAJ_2"/>
    <property type="match status" value="1"/>
</dbReference>
<evidence type="ECO:0000256" key="3">
    <source>
        <dbReference type="ARBA" id="ARBA00025596"/>
    </source>
</evidence>
<dbReference type="GO" id="GO:0006457">
    <property type="term" value="P:protein folding"/>
    <property type="evidence" value="ECO:0007669"/>
    <property type="project" value="UniProtKB-UniRule"/>
</dbReference>
<dbReference type="CDD" id="cd06257">
    <property type="entry name" value="DnaJ"/>
    <property type="match status" value="1"/>
</dbReference>
<dbReference type="InterPro" id="IPR004640">
    <property type="entry name" value="HscB"/>
</dbReference>